<evidence type="ECO:0000313" key="1">
    <source>
        <dbReference type="EMBL" id="WHZ59412.1"/>
    </source>
</evidence>
<accession>A0ACD4RGA2</accession>
<protein>
    <submittedName>
        <fullName evidence="1">Uncharacterized protein</fullName>
    </submittedName>
</protein>
<organism evidence="1 2">
    <name type="scientific">Metabacillus hrfriensis</name>
    <dbReference type="NCBI Taxonomy" id="3048891"/>
    <lineage>
        <taxon>Bacteria</taxon>
        <taxon>Bacillati</taxon>
        <taxon>Bacillota</taxon>
        <taxon>Bacilli</taxon>
        <taxon>Bacillales</taxon>
        <taxon>Bacillaceae</taxon>
        <taxon>Metabacillus</taxon>
    </lineage>
</organism>
<sequence length="281" mass="32656">MTNFTWFFLLFIISLFLAAAAAKKDRNMLIPLWLFNAGLAYLFEILIFVFLHSYMYKPEVFADPFFDSTFGSLFSQFMIVPMTAVVIAFYRLSVPVMLLASFCISAIEVLFLQLEIYEHHWWKTYFTTFFLPVAFYISSVWYRLLKKGNLLEKMVSLYLINVSISLSLTWAATVPLSMYHFQPGWFSDAARDHIAGNSLFFSFASLIYSFITILKKKSYKAFLFGGLLIVQLLLLQEDFIISFQGFFSFAALHLFFAGVSSLVWISFLQKKNRKNKKDCHD</sequence>
<proteinExistence type="predicted"/>
<gene>
    <name evidence="1" type="ORF">QLQ22_08840</name>
</gene>
<dbReference type="Proteomes" id="UP001226091">
    <property type="component" value="Chromosome"/>
</dbReference>
<dbReference type="EMBL" id="CP126116">
    <property type="protein sequence ID" value="WHZ59412.1"/>
    <property type="molecule type" value="Genomic_DNA"/>
</dbReference>
<keyword evidence="2" id="KW-1185">Reference proteome</keyword>
<evidence type="ECO:0000313" key="2">
    <source>
        <dbReference type="Proteomes" id="UP001226091"/>
    </source>
</evidence>
<name>A0ACD4RGA2_9BACI</name>
<reference evidence="2" key="1">
    <citation type="journal article" date="2025" name="Aquaculture">
        <title>Assessment of the bioflocculant production and safety properties of Metabacillus hrfriensis sp. nov. based on phenotypic and whole-genome sequencing analysis.</title>
        <authorList>
            <person name="Zhang R."/>
            <person name="Zhao Z."/>
            <person name="Luo L."/>
            <person name="Wang S."/>
            <person name="Guo K."/>
            <person name="Xu W."/>
        </authorList>
    </citation>
    <scope>NUCLEOTIDE SEQUENCE [LARGE SCALE GENOMIC DNA]</scope>
    <source>
        <strain evidence="2">CT-WN-B3</strain>
    </source>
</reference>